<evidence type="ECO:0000256" key="5">
    <source>
        <dbReference type="SAM" id="Phobius"/>
    </source>
</evidence>
<keyword evidence="5" id="KW-0812">Transmembrane</keyword>
<keyword evidence="2" id="KW-0058">Aromatic hydrocarbons catabolism</keyword>
<name>A0A224Z4E8_9ACAR</name>
<dbReference type="EMBL" id="GFPF01009754">
    <property type="protein sequence ID" value="MAA20900.1"/>
    <property type="molecule type" value="Transcribed_RNA"/>
</dbReference>
<feature type="compositionally biased region" description="Pro residues" evidence="4">
    <location>
        <begin position="547"/>
        <end position="559"/>
    </location>
</feature>
<dbReference type="SUPFAM" id="SSF53474">
    <property type="entry name" value="alpha/beta-Hydrolases"/>
    <property type="match status" value="1"/>
</dbReference>
<keyword evidence="5" id="KW-1133">Transmembrane helix</keyword>
<proteinExistence type="inferred from homology"/>
<reference evidence="7" key="1">
    <citation type="journal article" date="2017" name="Parasit. Vectors">
        <title>Sialotranscriptomics of Rhipicephalus zambeziensis reveals intricate expression profiles of secretory proteins and suggests tight temporal transcriptional regulation during blood-feeding.</title>
        <authorList>
            <person name="de Castro M.H."/>
            <person name="de Klerk D."/>
            <person name="Pienaar R."/>
            <person name="Rees D.J.G."/>
            <person name="Mans B.J."/>
        </authorList>
    </citation>
    <scope>NUCLEOTIDE SEQUENCE</scope>
    <source>
        <tissue evidence="7">Salivary glands</tissue>
    </source>
</reference>
<evidence type="ECO:0000256" key="2">
    <source>
        <dbReference type="ARBA" id="ARBA00022797"/>
    </source>
</evidence>
<dbReference type="GO" id="GO:0097176">
    <property type="term" value="P:epoxide metabolic process"/>
    <property type="evidence" value="ECO:0007669"/>
    <property type="project" value="TreeGrafter"/>
</dbReference>
<dbReference type="PANTHER" id="PTHR21661:SF35">
    <property type="entry name" value="EPOXIDE HYDROLASE"/>
    <property type="match status" value="1"/>
</dbReference>
<dbReference type="GO" id="GO:0004301">
    <property type="term" value="F:epoxide hydrolase activity"/>
    <property type="evidence" value="ECO:0007669"/>
    <property type="project" value="TreeGrafter"/>
</dbReference>
<dbReference type="Gene3D" id="3.40.50.1820">
    <property type="entry name" value="alpha/beta hydrolase"/>
    <property type="match status" value="1"/>
</dbReference>
<evidence type="ECO:0000256" key="1">
    <source>
        <dbReference type="ARBA" id="ARBA00010088"/>
    </source>
</evidence>
<sequence length="638" mass="70523">MKRLSGYVRRNLEGKNSTLQMCRRVFICFLVCGVVAAVLIGFFNQGPDPFKVNKTGYWGTTSVKNVRAAPEDDPVISKFSVHAPEEALLDLKRRLASTKLAEPLQESRFEYGFNAHELRRVVDHWKDRFDWRQQERLLNAYEHYHTTIEGIRVHFMYARPKADAKTKVYTLLMIHGWPGSVVEFLKIAKELATPKQGVAFEVICPSIPGYGFSEAPHKKGFNSLEAARVFVKLMDRLGRKRFYVQGGDWGAMIAKLMATYYSDRVLGAHMNMMDVEFSPLMALKLLVGSFYPSLVLGDGERLAAAHALPLWPKLMYLLRESGYMHLHATKPDTIGLALLNSPAGLAGYILEKFSTWTVGANVDREDGGLTDKYTYDELLANVMLYWLTDSIGSSARFYKENFAGGMTRPTRVPVTVPAGFSVFPEDLVALPKSFIGHAYHDVVTFEQHSSGGHFAAFEKPDLLEKDVRQFVAAVEARNASAVGPLAAFPFVDVGPQLYRATVTFGPSRPAGGQRFEPVEQPKAAPPPSPPPVIREPEVKAASKPVESRPPPVKEAPKPAPKVAETKQQQQSGRKEPEAKARTASKPSEQQKKAHAARAAAKPSPPPSPAAQQAKPTPSVAQKSANTRPPPAEKRPQNA</sequence>
<feature type="domain" description="Epoxide hydrolase N-terminal" evidence="6">
    <location>
        <begin position="76"/>
        <end position="184"/>
    </location>
</feature>
<evidence type="ECO:0000256" key="3">
    <source>
        <dbReference type="ARBA" id="ARBA00022801"/>
    </source>
</evidence>
<dbReference type="PRINTS" id="PR00412">
    <property type="entry name" value="EPOXHYDRLASE"/>
</dbReference>
<comment type="similarity">
    <text evidence="1">Belongs to the peptidase S33 family.</text>
</comment>
<dbReference type="InterPro" id="IPR029058">
    <property type="entry name" value="AB_hydrolase_fold"/>
</dbReference>
<feature type="compositionally biased region" description="Low complexity" evidence="4">
    <location>
        <begin position="609"/>
        <end position="618"/>
    </location>
</feature>
<evidence type="ECO:0000259" key="6">
    <source>
        <dbReference type="Pfam" id="PF06441"/>
    </source>
</evidence>
<dbReference type="Pfam" id="PF06441">
    <property type="entry name" value="EHN"/>
    <property type="match status" value="1"/>
</dbReference>
<feature type="transmembrane region" description="Helical" evidence="5">
    <location>
        <begin position="21"/>
        <end position="43"/>
    </location>
</feature>
<evidence type="ECO:0000256" key="4">
    <source>
        <dbReference type="SAM" id="MobiDB-lite"/>
    </source>
</evidence>
<dbReference type="InterPro" id="IPR000639">
    <property type="entry name" value="Epox_hydrolase-like"/>
</dbReference>
<dbReference type="AlphaFoldDB" id="A0A224Z4E8"/>
<organism evidence="7">
    <name type="scientific">Rhipicephalus zambeziensis</name>
    <dbReference type="NCBI Taxonomy" id="60191"/>
    <lineage>
        <taxon>Eukaryota</taxon>
        <taxon>Metazoa</taxon>
        <taxon>Ecdysozoa</taxon>
        <taxon>Arthropoda</taxon>
        <taxon>Chelicerata</taxon>
        <taxon>Arachnida</taxon>
        <taxon>Acari</taxon>
        <taxon>Parasitiformes</taxon>
        <taxon>Ixodida</taxon>
        <taxon>Ixodoidea</taxon>
        <taxon>Ixodidae</taxon>
        <taxon>Rhipicephalinae</taxon>
        <taxon>Rhipicephalus</taxon>
        <taxon>Rhipicephalus</taxon>
    </lineage>
</organism>
<protein>
    <submittedName>
        <fullName evidence="7">Microsomal epoxide hydrolase</fullName>
    </submittedName>
</protein>
<keyword evidence="3 7" id="KW-0378">Hydrolase</keyword>
<evidence type="ECO:0000313" key="7">
    <source>
        <dbReference type="EMBL" id="MAA20900.1"/>
    </source>
</evidence>
<dbReference type="InterPro" id="IPR010497">
    <property type="entry name" value="Epoxide_hydro_N"/>
</dbReference>
<dbReference type="PANTHER" id="PTHR21661">
    <property type="entry name" value="EPOXIDE HYDROLASE 1-RELATED"/>
    <property type="match status" value="1"/>
</dbReference>
<keyword evidence="5" id="KW-0472">Membrane</keyword>
<feature type="region of interest" description="Disordered" evidence="4">
    <location>
        <begin position="504"/>
        <end position="638"/>
    </location>
</feature>
<accession>A0A224Z4E8</accession>
<feature type="compositionally biased region" description="Pro residues" evidence="4">
    <location>
        <begin position="523"/>
        <end position="533"/>
    </location>
</feature>